<protein>
    <submittedName>
        <fullName evidence="1">Uncharacterized protein</fullName>
    </submittedName>
</protein>
<dbReference type="AlphaFoldDB" id="A0A376BV20"/>
<dbReference type="STRING" id="1120980.GCA_000745955_00573"/>
<name>A0A376BV20_9NEIS</name>
<sequence>MRTKLLNNLNIVVGFGAHGTPYSYFCRVLKGSLKNKPQRRSGF</sequence>
<evidence type="ECO:0000313" key="2">
    <source>
        <dbReference type="Proteomes" id="UP000254209"/>
    </source>
</evidence>
<dbReference type="EMBL" id="UFSO01000003">
    <property type="protein sequence ID" value="SSY80663.1"/>
    <property type="molecule type" value="Genomic_DNA"/>
</dbReference>
<gene>
    <name evidence="1" type="ORF">NCTC10283_02223</name>
</gene>
<reference evidence="1 2" key="1">
    <citation type="submission" date="2018-06" db="EMBL/GenBank/DDBJ databases">
        <authorList>
            <consortium name="Pathogen Informatics"/>
            <person name="Doyle S."/>
        </authorList>
    </citation>
    <scope>NUCLEOTIDE SEQUENCE [LARGE SCALE GENOMIC DNA]</scope>
    <source>
        <strain evidence="1 2">NCTC10283</strain>
    </source>
</reference>
<proteinExistence type="predicted"/>
<organism evidence="1 2">
    <name type="scientific">Alysiella crassa</name>
    <dbReference type="NCBI Taxonomy" id="153491"/>
    <lineage>
        <taxon>Bacteria</taxon>
        <taxon>Pseudomonadati</taxon>
        <taxon>Pseudomonadota</taxon>
        <taxon>Betaproteobacteria</taxon>
        <taxon>Neisseriales</taxon>
        <taxon>Neisseriaceae</taxon>
        <taxon>Alysiella</taxon>
    </lineage>
</organism>
<dbReference type="Proteomes" id="UP000254209">
    <property type="component" value="Unassembled WGS sequence"/>
</dbReference>
<dbReference type="RefSeq" id="WP_280517477.1">
    <property type="nucleotide sequence ID" value="NZ_CP091519.2"/>
</dbReference>
<accession>A0A376BV20</accession>
<keyword evidence="2" id="KW-1185">Reference proteome</keyword>
<evidence type="ECO:0000313" key="1">
    <source>
        <dbReference type="EMBL" id="SSY80663.1"/>
    </source>
</evidence>